<dbReference type="Gene3D" id="1.10.8.430">
    <property type="entry name" value="Helical domain of apoptotic protease-activating factors"/>
    <property type="match status" value="1"/>
</dbReference>
<accession>A0A2I0WPB1</accession>
<keyword evidence="13" id="KW-1185">Reference proteome</keyword>
<evidence type="ECO:0000313" key="12">
    <source>
        <dbReference type="EMBL" id="PKU77486.1"/>
    </source>
</evidence>
<dbReference type="InterPro" id="IPR058922">
    <property type="entry name" value="WHD_DRP"/>
</dbReference>
<keyword evidence="7" id="KW-0175">Coiled coil</keyword>
<dbReference type="PANTHER" id="PTHR36766:SF60">
    <property type="entry name" value="NB-ARC DOMAIN-CONTAINING PROTEIN"/>
    <property type="match status" value="1"/>
</dbReference>
<feature type="domain" description="Disease resistance N-terminal" evidence="9">
    <location>
        <begin position="9"/>
        <end position="99"/>
    </location>
</feature>
<dbReference type="InterPro" id="IPR041118">
    <property type="entry name" value="Rx_N"/>
</dbReference>
<evidence type="ECO:0000256" key="4">
    <source>
        <dbReference type="ARBA" id="ARBA00022741"/>
    </source>
</evidence>
<dbReference type="Pfam" id="PF18052">
    <property type="entry name" value="Rx_N"/>
    <property type="match status" value="1"/>
</dbReference>
<reference evidence="12 13" key="1">
    <citation type="journal article" date="2016" name="Sci. Rep.">
        <title>The Dendrobium catenatum Lindl. genome sequence provides insights into polysaccharide synthase, floral development and adaptive evolution.</title>
        <authorList>
            <person name="Zhang G.Q."/>
            <person name="Xu Q."/>
            <person name="Bian C."/>
            <person name="Tsai W.C."/>
            <person name="Yeh C.M."/>
            <person name="Liu K.W."/>
            <person name="Yoshida K."/>
            <person name="Zhang L.S."/>
            <person name="Chang S.B."/>
            <person name="Chen F."/>
            <person name="Shi Y."/>
            <person name="Su Y.Y."/>
            <person name="Zhang Y.Q."/>
            <person name="Chen L.J."/>
            <person name="Yin Y."/>
            <person name="Lin M."/>
            <person name="Huang H."/>
            <person name="Deng H."/>
            <person name="Wang Z.W."/>
            <person name="Zhu S.L."/>
            <person name="Zhao X."/>
            <person name="Deng C."/>
            <person name="Niu S.C."/>
            <person name="Huang J."/>
            <person name="Wang M."/>
            <person name="Liu G.H."/>
            <person name="Yang H.J."/>
            <person name="Xiao X.J."/>
            <person name="Hsiao Y.Y."/>
            <person name="Wu W.L."/>
            <person name="Chen Y.Y."/>
            <person name="Mitsuda N."/>
            <person name="Ohme-Takagi M."/>
            <person name="Luo Y.B."/>
            <person name="Van de Peer Y."/>
            <person name="Liu Z.J."/>
        </authorList>
    </citation>
    <scope>NUCLEOTIDE SEQUENCE [LARGE SCALE GENOMIC DNA]</scope>
    <source>
        <tissue evidence="12">The whole plant</tissue>
    </source>
</reference>
<dbReference type="EMBL" id="KZ502495">
    <property type="protein sequence ID" value="PKU77486.1"/>
    <property type="molecule type" value="Genomic_DNA"/>
</dbReference>
<dbReference type="Gene3D" id="1.20.5.4130">
    <property type="match status" value="1"/>
</dbReference>
<comment type="similarity">
    <text evidence="1">Belongs to the disease resistance NB-LRR family.</text>
</comment>
<dbReference type="GO" id="GO:0005524">
    <property type="term" value="F:ATP binding"/>
    <property type="evidence" value="ECO:0007669"/>
    <property type="project" value="UniProtKB-KW"/>
</dbReference>
<dbReference type="InterPro" id="IPR002182">
    <property type="entry name" value="NB-ARC"/>
</dbReference>
<evidence type="ECO:0000256" key="3">
    <source>
        <dbReference type="ARBA" id="ARBA00022737"/>
    </source>
</evidence>
<feature type="coiled-coil region" evidence="7">
    <location>
        <begin position="117"/>
        <end position="168"/>
    </location>
</feature>
<feature type="domain" description="R13L1/DRL21-like LRR repeat region" evidence="11">
    <location>
        <begin position="703"/>
        <end position="829"/>
    </location>
</feature>
<reference evidence="12 13" key="2">
    <citation type="journal article" date="2017" name="Nature">
        <title>The Apostasia genome and the evolution of orchids.</title>
        <authorList>
            <person name="Zhang G.Q."/>
            <person name="Liu K.W."/>
            <person name="Li Z."/>
            <person name="Lohaus R."/>
            <person name="Hsiao Y.Y."/>
            <person name="Niu S.C."/>
            <person name="Wang J.Y."/>
            <person name="Lin Y.C."/>
            <person name="Xu Q."/>
            <person name="Chen L.J."/>
            <person name="Yoshida K."/>
            <person name="Fujiwara S."/>
            <person name="Wang Z.W."/>
            <person name="Zhang Y.Q."/>
            <person name="Mitsuda N."/>
            <person name="Wang M."/>
            <person name="Liu G.H."/>
            <person name="Pecoraro L."/>
            <person name="Huang H.X."/>
            <person name="Xiao X.J."/>
            <person name="Lin M."/>
            <person name="Wu X.Y."/>
            <person name="Wu W.L."/>
            <person name="Chen Y.Y."/>
            <person name="Chang S.B."/>
            <person name="Sakamoto S."/>
            <person name="Ohme-Takagi M."/>
            <person name="Yagi M."/>
            <person name="Zeng S.J."/>
            <person name="Shen C.Y."/>
            <person name="Yeh C.M."/>
            <person name="Luo Y.B."/>
            <person name="Tsai W.C."/>
            <person name="Van de Peer Y."/>
            <person name="Liu Z.J."/>
        </authorList>
    </citation>
    <scope>NUCLEOTIDE SEQUENCE [LARGE SCALE GENOMIC DNA]</scope>
    <source>
        <tissue evidence="12">The whole plant</tissue>
    </source>
</reference>
<evidence type="ECO:0000259" key="10">
    <source>
        <dbReference type="Pfam" id="PF23559"/>
    </source>
</evidence>
<feature type="domain" description="NB-ARC" evidence="8">
    <location>
        <begin position="203"/>
        <end position="364"/>
    </location>
</feature>
<protein>
    <submittedName>
        <fullName evidence="12">Disease resistance RPP13-like protein 1</fullName>
    </submittedName>
</protein>
<gene>
    <name evidence="12" type="primary">RPPL1</name>
    <name evidence="12" type="ORF">MA16_Dca019107</name>
</gene>
<dbReference type="GO" id="GO:0051707">
    <property type="term" value="P:response to other organism"/>
    <property type="evidence" value="ECO:0007669"/>
    <property type="project" value="UniProtKB-ARBA"/>
</dbReference>
<dbReference type="PANTHER" id="PTHR36766">
    <property type="entry name" value="PLANT BROAD-SPECTRUM MILDEW RESISTANCE PROTEIN RPW8"/>
    <property type="match status" value="1"/>
</dbReference>
<dbReference type="Gene3D" id="1.10.10.10">
    <property type="entry name" value="Winged helix-like DNA-binding domain superfamily/Winged helix DNA-binding domain"/>
    <property type="match status" value="1"/>
</dbReference>
<organism evidence="12 13">
    <name type="scientific">Dendrobium catenatum</name>
    <dbReference type="NCBI Taxonomy" id="906689"/>
    <lineage>
        <taxon>Eukaryota</taxon>
        <taxon>Viridiplantae</taxon>
        <taxon>Streptophyta</taxon>
        <taxon>Embryophyta</taxon>
        <taxon>Tracheophyta</taxon>
        <taxon>Spermatophyta</taxon>
        <taxon>Magnoliopsida</taxon>
        <taxon>Liliopsida</taxon>
        <taxon>Asparagales</taxon>
        <taxon>Orchidaceae</taxon>
        <taxon>Epidendroideae</taxon>
        <taxon>Malaxideae</taxon>
        <taxon>Dendrobiinae</taxon>
        <taxon>Dendrobium</taxon>
    </lineage>
</organism>
<evidence type="ECO:0000256" key="2">
    <source>
        <dbReference type="ARBA" id="ARBA00022614"/>
    </source>
</evidence>
<dbReference type="GO" id="GO:0006952">
    <property type="term" value="P:defense response"/>
    <property type="evidence" value="ECO:0007669"/>
    <property type="project" value="UniProtKB-KW"/>
</dbReference>
<dbReference type="InterPro" id="IPR027417">
    <property type="entry name" value="P-loop_NTPase"/>
</dbReference>
<evidence type="ECO:0000256" key="6">
    <source>
        <dbReference type="ARBA" id="ARBA00022840"/>
    </source>
</evidence>
<proteinExistence type="inferred from homology"/>
<dbReference type="Pfam" id="PF00931">
    <property type="entry name" value="NB-ARC"/>
    <property type="match status" value="1"/>
</dbReference>
<keyword evidence="2" id="KW-0433">Leucine-rich repeat</keyword>
<dbReference type="InterPro" id="IPR056789">
    <property type="entry name" value="LRR_R13L1-DRL21"/>
</dbReference>
<evidence type="ECO:0000259" key="9">
    <source>
        <dbReference type="Pfam" id="PF18052"/>
    </source>
</evidence>
<dbReference type="Gene3D" id="3.80.10.10">
    <property type="entry name" value="Ribonuclease Inhibitor"/>
    <property type="match status" value="3"/>
</dbReference>
<dbReference type="InterPro" id="IPR036388">
    <property type="entry name" value="WH-like_DNA-bd_sf"/>
</dbReference>
<dbReference type="SUPFAM" id="SSF52540">
    <property type="entry name" value="P-loop containing nucleoside triphosphate hydrolases"/>
    <property type="match status" value="1"/>
</dbReference>
<keyword evidence="5" id="KW-0611">Plant defense</keyword>
<dbReference type="Proteomes" id="UP000233837">
    <property type="component" value="Unassembled WGS sequence"/>
</dbReference>
<evidence type="ECO:0000259" key="8">
    <source>
        <dbReference type="Pfam" id="PF00931"/>
    </source>
</evidence>
<dbReference type="Gene3D" id="3.40.50.300">
    <property type="entry name" value="P-loop containing nucleotide triphosphate hydrolases"/>
    <property type="match status" value="1"/>
</dbReference>
<dbReference type="GO" id="GO:0043531">
    <property type="term" value="F:ADP binding"/>
    <property type="evidence" value="ECO:0007669"/>
    <property type="project" value="InterPro"/>
</dbReference>
<evidence type="ECO:0000256" key="5">
    <source>
        <dbReference type="ARBA" id="ARBA00022821"/>
    </source>
</evidence>
<dbReference type="Pfam" id="PF25019">
    <property type="entry name" value="LRR_R13L1-DRL21"/>
    <property type="match status" value="1"/>
</dbReference>
<dbReference type="AlphaFoldDB" id="A0A2I0WPB1"/>
<evidence type="ECO:0000256" key="7">
    <source>
        <dbReference type="SAM" id="Coils"/>
    </source>
</evidence>
<evidence type="ECO:0000313" key="13">
    <source>
        <dbReference type="Proteomes" id="UP000233837"/>
    </source>
</evidence>
<evidence type="ECO:0000256" key="1">
    <source>
        <dbReference type="ARBA" id="ARBA00008894"/>
    </source>
</evidence>
<name>A0A2I0WPB1_9ASPA</name>
<dbReference type="PRINTS" id="PR00364">
    <property type="entry name" value="DISEASERSIST"/>
</dbReference>
<keyword evidence="4" id="KW-0547">Nucleotide-binding</keyword>
<keyword evidence="6" id="KW-0067">ATP-binding</keyword>
<feature type="domain" description="Disease resistance protein winged helix" evidence="10">
    <location>
        <begin position="451"/>
        <end position="521"/>
    </location>
</feature>
<sequence>MADWFVGPVMEKLINTCFEYLKDQARWQTGMKQELERLQKLQPKIQAVVFASSQAHIRDQNPALNKWIWKLRDAIDEADDLLDELDYMKHKQQLTKNKKQLKVRSTLNSLKKIGKRALKIDRNLKRLEEVVQKLEKVSSDVCNFLPLLESTKQELQEQQLELYKTRETGSMPKNDLIGRGKDKEFVMQWLRKPSNEDHSTLYRNISLLSIVGHGGMGKTTLLQHAYEDEMTEEFDLKMWVCVSSNFDAKKVIADMLEYLAKERPRLETLKVLQDSLRFELMSKKFLLVLDDIWEDEEENDKIKWENVLAPLAFGSLGSKILITTRMDSVALMIAKVIKKKKETLRLMGLEEDECLQLLNSHAFADVENPGDHKKLRSIAGEIAKKLLGFPLAAKVIGGVLNSSFDESHWAKVLNSNFLSAELGHNDIFSILRLSYMFLPKHLQNCFAFCCIFPQDHWFDKDDLVRMWIASDFILPPCIRGEAAEDIGGRYFDVLVKNLTRFNFNFQHITYYKMHDLLHELAQFVSTQECFRVAGDEELLFTIPETIRHLSVDTSNLKVLKKIGKFKNLRTLYLYYKEDDQDLDDVLAQIFKVSKSIRSLYIYAPCLKMIPEAIGHLIHLRYLNIFQTLLPRSLSNLYQLQFIIYESGQLIPHNFLPRDMNNLTNMHYMQLPWDDFSGMHRIGKLNSLQQLDGFYVKNENGFRIVELEHMNELHQLRIKLLENVKDAKDACRAKLHDKRNLIDLSLEWGEIRNILDADLDEMVLDNLRPHNKLRKLRINAYMGARSAIWMNEDHLIYNLERIQLDCCLEWQTLPPFGRLPFLKSLYLENMPKVKRLDDKFQRDDSDCVFASLEVLHIERLEALEDWFDSTLPAADDRLFPCLIELYLKDCPKLQELPSLPPKLTKLEIDNIGWKTFNLLQGTSNCYIISSLAAIRDLTIRNCGDLIYLKGLKYLGTTENSQLILNELIIKDPSVLLMEPLSSITSIQKLTIKGNDELVSFTVETEQWFLQVSSYLRELNFISLKSLQYLPSSLASLSSLKILCVREVPHLQLLQNIPAFLEHLELSHIESLKCLPSSLSNSSIKYLELKCISVQKLPDLPPSLCELHLVYLHGLDCLPSCIPRLSFLQKLYINMVPQLRELPELPPSLCLLYLYHLHNLDCLPSCLPSLSALQELHIDMVPQLRKLPELPPSLCVLYLQLLENLDCMPSCLPSLSSLQKLYIYRIPQLKELPDLPPSLKSLSILYCHPDLKERYRKFVGSDWHKIAHIPYVNLPT</sequence>
<dbReference type="InterPro" id="IPR032675">
    <property type="entry name" value="LRR_dom_sf"/>
</dbReference>
<dbReference type="SUPFAM" id="SSF52058">
    <property type="entry name" value="L domain-like"/>
    <property type="match status" value="2"/>
</dbReference>
<evidence type="ECO:0000259" key="11">
    <source>
        <dbReference type="Pfam" id="PF25019"/>
    </source>
</evidence>
<keyword evidence="3" id="KW-0677">Repeat</keyword>
<dbReference type="InterPro" id="IPR042197">
    <property type="entry name" value="Apaf_helical"/>
</dbReference>
<dbReference type="Pfam" id="PF23559">
    <property type="entry name" value="WHD_DRP"/>
    <property type="match status" value="1"/>
</dbReference>